<dbReference type="Pfam" id="PF20434">
    <property type="entry name" value="BD-FAE"/>
    <property type="match status" value="1"/>
</dbReference>
<dbReference type="PANTHER" id="PTHR48081:SF13">
    <property type="entry name" value="ALPHA_BETA HYDROLASE"/>
    <property type="match status" value="1"/>
</dbReference>
<keyword evidence="2 4" id="KW-0378">Hydrolase</keyword>
<proteinExistence type="inferred from homology"/>
<evidence type="ECO:0000259" key="3">
    <source>
        <dbReference type="Pfam" id="PF20434"/>
    </source>
</evidence>
<dbReference type="Gene3D" id="3.40.50.1820">
    <property type="entry name" value="alpha/beta hydrolase"/>
    <property type="match status" value="1"/>
</dbReference>
<dbReference type="AlphaFoldDB" id="A0A9D1GF86"/>
<dbReference type="InterPro" id="IPR002168">
    <property type="entry name" value="Lipase_GDXG_HIS_AS"/>
</dbReference>
<dbReference type="PANTHER" id="PTHR48081">
    <property type="entry name" value="AB HYDROLASE SUPERFAMILY PROTEIN C4A8.06C"/>
    <property type="match status" value="1"/>
</dbReference>
<gene>
    <name evidence="4" type="ORF">IAD06_03280</name>
</gene>
<dbReference type="InterPro" id="IPR049492">
    <property type="entry name" value="BD-FAE-like_dom"/>
</dbReference>
<dbReference type="SUPFAM" id="SSF53474">
    <property type="entry name" value="alpha/beta-Hydrolases"/>
    <property type="match status" value="1"/>
</dbReference>
<organism evidence="4 5">
    <name type="scientific">Candidatus Caccoplasma intestinavium</name>
    <dbReference type="NCBI Taxonomy" id="2840716"/>
    <lineage>
        <taxon>Bacteria</taxon>
        <taxon>Pseudomonadati</taxon>
        <taxon>Bacteroidota</taxon>
        <taxon>Bacteroidia</taxon>
        <taxon>Bacteroidales</taxon>
        <taxon>Bacteroidaceae</taxon>
        <taxon>Bacteroidaceae incertae sedis</taxon>
        <taxon>Candidatus Caccoplasma</taxon>
    </lineage>
</organism>
<comment type="caution">
    <text evidence="4">The sequence shown here is derived from an EMBL/GenBank/DDBJ whole genome shotgun (WGS) entry which is preliminary data.</text>
</comment>
<comment type="similarity">
    <text evidence="1">Belongs to the 'GDXG' lipolytic enzyme family.</text>
</comment>
<dbReference type="GO" id="GO:0016787">
    <property type="term" value="F:hydrolase activity"/>
    <property type="evidence" value="ECO:0007669"/>
    <property type="project" value="UniProtKB-KW"/>
</dbReference>
<accession>A0A9D1GF86</accession>
<feature type="domain" description="BD-FAE-like" evidence="3">
    <location>
        <begin position="41"/>
        <end position="274"/>
    </location>
</feature>
<reference evidence="4" key="2">
    <citation type="journal article" date="2021" name="PeerJ">
        <title>Extensive microbial diversity within the chicken gut microbiome revealed by metagenomics and culture.</title>
        <authorList>
            <person name="Gilroy R."/>
            <person name="Ravi A."/>
            <person name="Getino M."/>
            <person name="Pursley I."/>
            <person name="Horton D.L."/>
            <person name="Alikhan N.F."/>
            <person name="Baker D."/>
            <person name="Gharbi K."/>
            <person name="Hall N."/>
            <person name="Watson M."/>
            <person name="Adriaenssens E.M."/>
            <person name="Foster-Nyarko E."/>
            <person name="Jarju S."/>
            <person name="Secka A."/>
            <person name="Antonio M."/>
            <person name="Oren A."/>
            <person name="Chaudhuri R.R."/>
            <person name="La Ragione R."/>
            <person name="Hildebrand F."/>
            <person name="Pallen M.J."/>
        </authorList>
    </citation>
    <scope>NUCLEOTIDE SEQUENCE</scope>
    <source>
        <strain evidence="4">21143</strain>
    </source>
</reference>
<evidence type="ECO:0000313" key="4">
    <source>
        <dbReference type="EMBL" id="HIT39049.1"/>
    </source>
</evidence>
<sequence>MRQTVILFFFFVFACRLSAGAVVPVWKDIVYKEIDGRSLKLDIYLPPTGILPETRCPVVIYIHGGSWITGSKEAFVIPYMDEVLCSVLDEGYAVVSIEYLLADTLGKTPSFPEAVIDCKDAVRWVRAHASEYGLDSARIGLWGSSAGAHLSLLCAYTPDTLFMGDTLLADFSADVDYVIDDYGPADLNKLFRTRLGPVLLGCVKLFAPSLYKEREMMLSVFLGTERNRKQIKTVCEYYSPTTYVGRESVPTLLLHGDKDKVVPLKQSRKLAKMLEKHKIAHRLVIYPDAGHSFRTFTRQDIDNIRDNVLDFLHLYSHKNH</sequence>
<dbReference type="PROSITE" id="PS01173">
    <property type="entry name" value="LIPASE_GDXG_HIS"/>
    <property type="match status" value="1"/>
</dbReference>
<evidence type="ECO:0000256" key="1">
    <source>
        <dbReference type="ARBA" id="ARBA00010515"/>
    </source>
</evidence>
<evidence type="ECO:0000313" key="5">
    <source>
        <dbReference type="Proteomes" id="UP000886722"/>
    </source>
</evidence>
<dbReference type="Proteomes" id="UP000886722">
    <property type="component" value="Unassembled WGS sequence"/>
</dbReference>
<dbReference type="PROSITE" id="PS51257">
    <property type="entry name" value="PROKAR_LIPOPROTEIN"/>
    <property type="match status" value="1"/>
</dbReference>
<dbReference type="InterPro" id="IPR050300">
    <property type="entry name" value="GDXG_lipolytic_enzyme"/>
</dbReference>
<name>A0A9D1GF86_9BACT</name>
<protein>
    <submittedName>
        <fullName evidence="4">Alpha/beta hydrolase</fullName>
    </submittedName>
</protein>
<dbReference type="InterPro" id="IPR029058">
    <property type="entry name" value="AB_hydrolase_fold"/>
</dbReference>
<reference evidence="4" key="1">
    <citation type="submission" date="2020-10" db="EMBL/GenBank/DDBJ databases">
        <authorList>
            <person name="Gilroy R."/>
        </authorList>
    </citation>
    <scope>NUCLEOTIDE SEQUENCE</scope>
    <source>
        <strain evidence="4">21143</strain>
    </source>
</reference>
<dbReference type="EMBL" id="DVKT01000023">
    <property type="protein sequence ID" value="HIT39049.1"/>
    <property type="molecule type" value="Genomic_DNA"/>
</dbReference>
<evidence type="ECO:0000256" key="2">
    <source>
        <dbReference type="ARBA" id="ARBA00022801"/>
    </source>
</evidence>